<dbReference type="GO" id="GO:0009089">
    <property type="term" value="P:lysine biosynthetic process via diaminopimelate"/>
    <property type="evidence" value="ECO:0007669"/>
    <property type="project" value="TreeGrafter"/>
</dbReference>
<proteinExistence type="inferred from homology"/>
<dbReference type="Gene3D" id="3.40.1160.10">
    <property type="entry name" value="Acetylglutamate kinase-like"/>
    <property type="match status" value="1"/>
</dbReference>
<dbReference type="GO" id="GO:0004072">
    <property type="term" value="F:aspartate kinase activity"/>
    <property type="evidence" value="ECO:0007669"/>
    <property type="project" value="InterPro"/>
</dbReference>
<dbReference type="InterPro" id="IPR018042">
    <property type="entry name" value="Aspartate_kinase_CS"/>
</dbReference>
<evidence type="ECO:0000259" key="2">
    <source>
        <dbReference type="Pfam" id="PF00696"/>
    </source>
</evidence>
<dbReference type="InterPro" id="IPR036393">
    <property type="entry name" value="AceGlu_kinase-like_sf"/>
</dbReference>
<dbReference type="GO" id="GO:0009090">
    <property type="term" value="P:homoserine biosynthetic process"/>
    <property type="evidence" value="ECO:0007669"/>
    <property type="project" value="TreeGrafter"/>
</dbReference>
<dbReference type="AlphaFoldDB" id="A0A6C0EIM6"/>
<name>A0A6C0EIM6_9ZZZZ</name>
<evidence type="ECO:0000313" key="3">
    <source>
        <dbReference type="EMBL" id="QHT28887.1"/>
    </source>
</evidence>
<sequence length="410" mass="46180">MWEIYKFGGTSITKTGFDLIKHIIETRDTKNIVIVLSAMDTVTNRLISLTENYCEENYQAITNKYSNLAKNLGLDQSKLSILENEYSKLKHLFLNSGDNNLKIAYGEILSTLILSLYIDYPVIDSRLIIKKLNNGFICVRDFFFKYTGELNIIIMQGFIASDKEGKTVLLSRGGSDTTATLVGNALDSKKVFIYTDVDGVLSSDPRLVKNAKLINTINYNIAQELASCGANILHPYSIQPAKDKNIELHVKNTYNPGSEGTIINSQLSKDMIITNESMVTIFHIKTVNMWNNYGFIYDIFKDFADLGVLVTIITTSQFVLSCTTPCNNIEILEKLKSKLLTKYGVQMIIDSNIISVVGNSIAFDTLFQIVKRYHIHITHFSSSNLSISFIVEKDVYKSLMNDIHDIMVTN</sequence>
<dbReference type="EMBL" id="MN738865">
    <property type="protein sequence ID" value="QHT28887.1"/>
    <property type="molecule type" value="Genomic_DNA"/>
</dbReference>
<organism evidence="3">
    <name type="scientific">viral metagenome</name>
    <dbReference type="NCBI Taxonomy" id="1070528"/>
    <lineage>
        <taxon>unclassified sequences</taxon>
        <taxon>metagenomes</taxon>
        <taxon>organismal metagenomes</taxon>
    </lineage>
</organism>
<dbReference type="PANTHER" id="PTHR21499">
    <property type="entry name" value="ASPARTATE KINASE"/>
    <property type="match status" value="1"/>
</dbReference>
<evidence type="ECO:0000256" key="1">
    <source>
        <dbReference type="ARBA" id="ARBA00010122"/>
    </source>
</evidence>
<dbReference type="PANTHER" id="PTHR21499:SF59">
    <property type="entry name" value="ASPARTOKINASE"/>
    <property type="match status" value="1"/>
</dbReference>
<feature type="domain" description="Aspartate/glutamate/uridylate kinase" evidence="2">
    <location>
        <begin position="3"/>
        <end position="252"/>
    </location>
</feature>
<accession>A0A6C0EIM6</accession>
<dbReference type="PROSITE" id="PS00324">
    <property type="entry name" value="ASPARTOKINASE"/>
    <property type="match status" value="1"/>
</dbReference>
<dbReference type="InterPro" id="IPR045865">
    <property type="entry name" value="ACT-like_dom_sf"/>
</dbReference>
<dbReference type="SUPFAM" id="SSF55021">
    <property type="entry name" value="ACT-like"/>
    <property type="match status" value="1"/>
</dbReference>
<comment type="similarity">
    <text evidence="1">Belongs to the aspartokinase family.</text>
</comment>
<dbReference type="InterPro" id="IPR001048">
    <property type="entry name" value="Asp/Glu/Uridylate_kinase"/>
</dbReference>
<dbReference type="SUPFAM" id="SSF53633">
    <property type="entry name" value="Carbamate kinase-like"/>
    <property type="match status" value="1"/>
</dbReference>
<reference evidence="3" key="1">
    <citation type="journal article" date="2020" name="Nature">
        <title>Giant virus diversity and host interactions through global metagenomics.</title>
        <authorList>
            <person name="Schulz F."/>
            <person name="Roux S."/>
            <person name="Paez-Espino D."/>
            <person name="Jungbluth S."/>
            <person name="Walsh D.A."/>
            <person name="Denef V.J."/>
            <person name="McMahon K.D."/>
            <person name="Konstantinidis K.T."/>
            <person name="Eloe-Fadrosh E.A."/>
            <person name="Kyrpides N.C."/>
            <person name="Woyke T."/>
        </authorList>
    </citation>
    <scope>NUCLEOTIDE SEQUENCE</scope>
    <source>
        <strain evidence="3">GVMAG-M-3300001351-8</strain>
    </source>
</reference>
<dbReference type="Gene3D" id="3.30.70.260">
    <property type="match status" value="2"/>
</dbReference>
<dbReference type="GO" id="GO:0005829">
    <property type="term" value="C:cytosol"/>
    <property type="evidence" value="ECO:0007669"/>
    <property type="project" value="TreeGrafter"/>
</dbReference>
<protein>
    <recommendedName>
        <fullName evidence="2">Aspartate/glutamate/uridylate kinase domain-containing protein</fullName>
    </recommendedName>
</protein>
<dbReference type="Pfam" id="PF00696">
    <property type="entry name" value="AA_kinase"/>
    <property type="match status" value="1"/>
</dbReference>